<evidence type="ECO:0000313" key="1">
    <source>
        <dbReference type="EMBL" id="GFS98016.1"/>
    </source>
</evidence>
<evidence type="ECO:0000313" key="2">
    <source>
        <dbReference type="EMBL" id="GFT15513.1"/>
    </source>
</evidence>
<evidence type="ECO:0000313" key="3">
    <source>
        <dbReference type="EMBL" id="GFU23793.1"/>
    </source>
</evidence>
<dbReference type="EMBL" id="BMAW01087011">
    <property type="protein sequence ID" value="GFU49613.1"/>
    <property type="molecule type" value="Genomic_DNA"/>
</dbReference>
<gene>
    <name evidence="2" type="ORF">NPIL_424761</name>
    <name evidence="1" type="ORF">NPIL_614221</name>
    <name evidence="4" type="ORF">NPIL_663031</name>
    <name evidence="3" type="ORF">NPIL_668031</name>
</gene>
<dbReference type="Proteomes" id="UP000887013">
    <property type="component" value="Unassembled WGS sequence"/>
</dbReference>
<protein>
    <submittedName>
        <fullName evidence="2">Uncharacterized protein</fullName>
    </submittedName>
</protein>
<dbReference type="EMBL" id="BMAW01009770">
    <property type="protein sequence ID" value="GFT15513.1"/>
    <property type="molecule type" value="Genomic_DNA"/>
</dbReference>
<accession>A0A8X6TJ85</accession>
<sequence length="124" mass="14251">MDTDNIPDVFAHGELFTSFIEPVNVEAQKVNLIACNKSIDCLSIILFMEEKLNKIPQIIFLDESKKNEVMQNYSIFIEEARAKYTNLKQDEIKSELAQLSNLCQSWGMANPNIIQNQTPMKLRI</sequence>
<dbReference type="AlphaFoldDB" id="A0A8X6TJ85"/>
<dbReference type="EMBL" id="BMAW01101081">
    <property type="protein sequence ID" value="GFS98016.1"/>
    <property type="molecule type" value="Genomic_DNA"/>
</dbReference>
<organism evidence="2 5">
    <name type="scientific">Nephila pilipes</name>
    <name type="common">Giant wood spider</name>
    <name type="synonym">Nephila maculata</name>
    <dbReference type="NCBI Taxonomy" id="299642"/>
    <lineage>
        <taxon>Eukaryota</taxon>
        <taxon>Metazoa</taxon>
        <taxon>Ecdysozoa</taxon>
        <taxon>Arthropoda</taxon>
        <taxon>Chelicerata</taxon>
        <taxon>Arachnida</taxon>
        <taxon>Araneae</taxon>
        <taxon>Araneomorphae</taxon>
        <taxon>Entelegynae</taxon>
        <taxon>Araneoidea</taxon>
        <taxon>Nephilidae</taxon>
        <taxon>Nephila</taxon>
    </lineage>
</organism>
<name>A0A8X6TJ85_NEPPI</name>
<keyword evidence="5" id="KW-1185">Reference proteome</keyword>
<reference evidence="2" key="1">
    <citation type="submission" date="2020-08" db="EMBL/GenBank/DDBJ databases">
        <title>Multicomponent nature underlies the extraordinary mechanical properties of spider dragline silk.</title>
        <authorList>
            <person name="Kono N."/>
            <person name="Nakamura H."/>
            <person name="Mori M."/>
            <person name="Yoshida Y."/>
            <person name="Ohtoshi R."/>
            <person name="Malay A.D."/>
            <person name="Moran D.A.P."/>
            <person name="Tomita M."/>
            <person name="Numata K."/>
            <person name="Arakawa K."/>
        </authorList>
    </citation>
    <scope>NUCLEOTIDE SEQUENCE</scope>
</reference>
<evidence type="ECO:0000313" key="4">
    <source>
        <dbReference type="EMBL" id="GFU49613.1"/>
    </source>
</evidence>
<proteinExistence type="predicted"/>
<dbReference type="EMBL" id="BMAW01032048">
    <property type="protein sequence ID" value="GFU23793.1"/>
    <property type="molecule type" value="Genomic_DNA"/>
</dbReference>
<evidence type="ECO:0000313" key="5">
    <source>
        <dbReference type="Proteomes" id="UP000887013"/>
    </source>
</evidence>
<comment type="caution">
    <text evidence="2">The sequence shown here is derived from an EMBL/GenBank/DDBJ whole genome shotgun (WGS) entry which is preliminary data.</text>
</comment>